<dbReference type="Proteomes" id="UP000293360">
    <property type="component" value="Unassembled WGS sequence"/>
</dbReference>
<proteinExistence type="predicted"/>
<evidence type="ECO:0008006" key="5">
    <source>
        <dbReference type="Google" id="ProtNLM"/>
    </source>
</evidence>
<sequence>MCLLILHYLNCGHTALASGFPCPLGLDASSSVRAGLWTLITYQQAVEMVTGSADATAAEVPGRPAAAANGNGNAAAAEAPEEENGDARSDSNILEPGESFAVTEDGRFVLGAAFQVPSREEALRDAGNASGMAWVADSTNGDAVAVNDFVPLMSGGRSGEGAPAGLNNGVSSGSNNGNGNNSNSSQE</sequence>
<dbReference type="EMBL" id="QJNU01000277">
    <property type="protein sequence ID" value="RYP03170.1"/>
    <property type="molecule type" value="Genomic_DNA"/>
</dbReference>
<evidence type="ECO:0000313" key="4">
    <source>
        <dbReference type="Proteomes" id="UP000293360"/>
    </source>
</evidence>
<feature type="region of interest" description="Disordered" evidence="1">
    <location>
        <begin position="63"/>
        <end position="98"/>
    </location>
</feature>
<feature type="region of interest" description="Disordered" evidence="1">
    <location>
        <begin position="153"/>
        <end position="187"/>
    </location>
</feature>
<keyword evidence="2" id="KW-0732">Signal</keyword>
<evidence type="ECO:0000313" key="3">
    <source>
        <dbReference type="EMBL" id="RYP03170.1"/>
    </source>
</evidence>
<organism evidence="3 4">
    <name type="scientific">Monosporascus ibericus</name>
    <dbReference type="NCBI Taxonomy" id="155417"/>
    <lineage>
        <taxon>Eukaryota</taxon>
        <taxon>Fungi</taxon>
        <taxon>Dikarya</taxon>
        <taxon>Ascomycota</taxon>
        <taxon>Pezizomycotina</taxon>
        <taxon>Sordariomycetes</taxon>
        <taxon>Xylariomycetidae</taxon>
        <taxon>Xylariales</taxon>
        <taxon>Xylariales incertae sedis</taxon>
        <taxon>Monosporascus</taxon>
    </lineage>
</organism>
<dbReference type="AlphaFoldDB" id="A0A4Q4TCK0"/>
<evidence type="ECO:0000256" key="1">
    <source>
        <dbReference type="SAM" id="MobiDB-lite"/>
    </source>
</evidence>
<protein>
    <recommendedName>
        <fullName evidence="5">YCII-related domain-containing protein</fullName>
    </recommendedName>
</protein>
<feature type="compositionally biased region" description="Low complexity" evidence="1">
    <location>
        <begin position="63"/>
        <end position="78"/>
    </location>
</feature>
<comment type="caution">
    <text evidence="3">The sequence shown here is derived from an EMBL/GenBank/DDBJ whole genome shotgun (WGS) entry which is preliminary data.</text>
</comment>
<accession>A0A4Q4TCK0</accession>
<feature type="compositionally biased region" description="Low complexity" evidence="1">
    <location>
        <begin position="167"/>
        <end position="187"/>
    </location>
</feature>
<gene>
    <name evidence="3" type="ORF">DL764_005319</name>
</gene>
<keyword evidence="4" id="KW-1185">Reference proteome</keyword>
<evidence type="ECO:0000256" key="2">
    <source>
        <dbReference type="SAM" id="SignalP"/>
    </source>
</evidence>
<feature type="signal peptide" evidence="2">
    <location>
        <begin position="1"/>
        <end position="17"/>
    </location>
</feature>
<feature type="chain" id="PRO_5020825709" description="YCII-related domain-containing protein" evidence="2">
    <location>
        <begin position="18"/>
        <end position="187"/>
    </location>
</feature>
<reference evidence="3 4" key="1">
    <citation type="submission" date="2018-06" db="EMBL/GenBank/DDBJ databases">
        <title>Complete Genomes of Monosporascus.</title>
        <authorList>
            <person name="Robinson A.J."/>
            <person name="Natvig D.O."/>
        </authorList>
    </citation>
    <scope>NUCLEOTIDE SEQUENCE [LARGE SCALE GENOMIC DNA]</scope>
    <source>
        <strain evidence="3 4">CBS 110550</strain>
    </source>
</reference>
<dbReference type="OrthoDB" id="4766653at2759"/>
<name>A0A4Q4TCK0_9PEZI</name>